<organism evidence="2 3">
    <name type="scientific">Halanaerobium hydrogeniformans</name>
    <name type="common">Halanaerobium sp. (strain sapolanicus)</name>
    <dbReference type="NCBI Taxonomy" id="656519"/>
    <lineage>
        <taxon>Bacteria</taxon>
        <taxon>Bacillati</taxon>
        <taxon>Bacillota</taxon>
        <taxon>Clostridia</taxon>
        <taxon>Halanaerobiales</taxon>
        <taxon>Halanaerobiaceae</taxon>
        <taxon>Halanaerobium</taxon>
    </lineage>
</organism>
<dbReference type="PANTHER" id="PTHR34819:SF3">
    <property type="entry name" value="CELL SURFACE PROTEIN"/>
    <property type="match status" value="1"/>
</dbReference>
<proteinExistence type="predicted"/>
<dbReference type="SUPFAM" id="SSF117074">
    <property type="entry name" value="Hypothetical protein PA1324"/>
    <property type="match status" value="1"/>
</dbReference>
<dbReference type="InterPro" id="IPR008969">
    <property type="entry name" value="CarboxyPept-like_regulatory"/>
</dbReference>
<keyword evidence="3" id="KW-1185">Reference proteome</keyword>
<reference evidence="2 3" key="1">
    <citation type="submission" date="2010-11" db="EMBL/GenBank/DDBJ databases">
        <title>Complete sequence of Halanaerobium sp. sapolanicus.</title>
        <authorList>
            <consortium name="US DOE Joint Genome Institute"/>
            <person name="Lucas S."/>
            <person name="Copeland A."/>
            <person name="Lapidus A."/>
            <person name="Cheng J.-F."/>
            <person name="Bruce D."/>
            <person name="Goodwin L."/>
            <person name="Pitluck S."/>
            <person name="Davenport K."/>
            <person name="Detter J.C."/>
            <person name="Han C."/>
            <person name="Tapia R."/>
            <person name="Land M."/>
            <person name="Hauser L."/>
            <person name="Jeffries C."/>
            <person name="Kyrpides N."/>
            <person name="Ivanova N."/>
            <person name="Mikhailova N."/>
            <person name="Begemann M.B."/>
            <person name="Mormile M.R."/>
            <person name="Wall J.D."/>
            <person name="Elias D.A."/>
            <person name="Woyke T."/>
        </authorList>
    </citation>
    <scope>NUCLEOTIDE SEQUENCE [LARGE SCALE GENOMIC DNA]</scope>
    <source>
        <strain evidence="3">sapolanicus</strain>
    </source>
</reference>
<dbReference type="InterPro" id="IPR013783">
    <property type="entry name" value="Ig-like_fold"/>
</dbReference>
<dbReference type="NCBIfam" id="TIGR01451">
    <property type="entry name" value="B_ant_repeat"/>
    <property type="match status" value="3"/>
</dbReference>
<dbReference type="InterPro" id="IPR001434">
    <property type="entry name" value="OmcB-like_DUF11"/>
</dbReference>
<dbReference type="HOGENOM" id="CLU_365934_0_0_9"/>
<dbReference type="Gene3D" id="2.60.40.10">
    <property type="entry name" value="Immunoglobulins"/>
    <property type="match status" value="2"/>
</dbReference>
<dbReference type="eggNOG" id="COG1361">
    <property type="taxonomic scope" value="Bacteria"/>
</dbReference>
<reference evidence="2 3" key="2">
    <citation type="journal article" date="2011" name="J. Bacteriol.">
        <title>Complete Genome Sequence of the Haloalkaliphilic, Hydrogen Producing Halanaerobium hydrogenoformans.</title>
        <authorList>
            <person name="Brown S.D."/>
            <person name="Begemann M.B."/>
            <person name="Mormile M.R."/>
            <person name="Wall J.D."/>
            <person name="Han C.S."/>
            <person name="Goodwin L.A."/>
            <person name="Pitluck S."/>
            <person name="Land M.L."/>
            <person name="Hauser L.J."/>
            <person name="Elias D.A."/>
        </authorList>
    </citation>
    <scope>NUCLEOTIDE SEQUENCE [LARGE SCALE GENOMIC DNA]</scope>
    <source>
        <strain evidence="3">sapolanicus</strain>
    </source>
</reference>
<accession>E4RPI1</accession>
<dbReference type="EMBL" id="CP002304">
    <property type="protein sequence ID" value="ADQ14004.1"/>
    <property type="molecule type" value="Genomic_DNA"/>
</dbReference>
<dbReference type="SUPFAM" id="SSF49464">
    <property type="entry name" value="Carboxypeptidase regulatory domain-like"/>
    <property type="match status" value="1"/>
</dbReference>
<dbReference type="AlphaFoldDB" id="E4RPI1"/>
<protein>
    <submittedName>
        <fullName evidence="2">Conserved repeat domain protein</fullName>
    </submittedName>
</protein>
<gene>
    <name evidence="2" type="ordered locus">Halsa_0536</name>
</gene>
<dbReference type="STRING" id="656519.Halsa_0536"/>
<dbReference type="KEGG" id="has:Halsa_0536"/>
<name>E4RPI1_HALHG</name>
<feature type="domain" description="DUF11" evidence="1">
    <location>
        <begin position="525"/>
        <end position="635"/>
    </location>
</feature>
<evidence type="ECO:0000313" key="3">
    <source>
        <dbReference type="Proteomes" id="UP000007434"/>
    </source>
</evidence>
<dbReference type="Gene3D" id="2.60.40.740">
    <property type="match status" value="1"/>
</dbReference>
<dbReference type="PANTHER" id="PTHR34819">
    <property type="entry name" value="LARGE CYSTEINE-RICH PERIPLASMIC PROTEIN OMCB"/>
    <property type="match status" value="1"/>
</dbReference>
<dbReference type="InterPro" id="IPR051172">
    <property type="entry name" value="Chlamydia_OmcB"/>
</dbReference>
<sequence length="762" mass="84142">MEKEITKIDINETEINSGDELEIKTTIKNIGGASALKVNLSDLIPDNTSLIEESIEINQIQKQAFLGVRLFEFALNKYFNNTVEASEFGSYSIVDNQVVFDLGDLEAGAEIEIKYQVKVNEGVDNGEIINSRADLSSENSSTVKRSKDVTVGSTPVIRAEIEVNDINGGKIEVGDTLEYIFTLENIGKNTAYNLNLSAQNPESLSYIKESTKVDGRTIDDENDESIFFNGLSFNEIAPEIAPGERKEIKYRAKVESAEKITVKIDYFASKNNYDPLSGSVEKTITAGVLNSQANLKFELNSSIFNDFSGWYLDIRAENGEEIYNDHKVLSAAESGQLSLPSADRNYTALIKNQDKTTFAKIEITADEISNGNLTIKTEEIDPEGIVYNSITREAVAGVVLYLLDEDGNKVDPGLLETGQQGQVTDASGSYQFIVTAEGKYQIAAEKDGYDLTPSEVLSPESTEYIRPTDITDADPSTTGVQVVDYSRPPKLNEDALYYLNFDLQTGDPDVFNNHIPIDPIQENLLKINKEASAKTTAVGEFISYQIRVENDGENDVEDFKLYDKLPNFFKYTADSALIERNGTKELFEPEGERLLSWEISELKAGESLKLSYTLVVGSGTQTGIEYLNEAYLMKANTLISDKVEAAVLVSKDPVFDLSTIIGKVYHDKNENGVQDEGEAGIAGVEIISITGEIIEVDNQGRYHFVFDPDSNTVVGETLVLKINEASLPEGAEIISQNPLIIKVRPGLMDKANFRIRLQDCND</sequence>
<evidence type="ECO:0000259" key="1">
    <source>
        <dbReference type="Pfam" id="PF01345"/>
    </source>
</evidence>
<dbReference type="Pfam" id="PF01345">
    <property type="entry name" value="DUF11"/>
    <property type="match status" value="2"/>
</dbReference>
<dbReference type="Proteomes" id="UP000007434">
    <property type="component" value="Chromosome"/>
</dbReference>
<evidence type="ECO:0000313" key="2">
    <source>
        <dbReference type="EMBL" id="ADQ14004.1"/>
    </source>
</evidence>
<feature type="domain" description="DUF11" evidence="1">
    <location>
        <begin position="167"/>
        <end position="275"/>
    </location>
</feature>
<dbReference type="InterPro" id="IPR047589">
    <property type="entry name" value="DUF11_rpt"/>
</dbReference>